<protein>
    <recommendedName>
        <fullName evidence="7">Phosphatidylglycerol--prolipoprotein diacylglyceryl transferase</fullName>
        <ecNumber evidence="7">2.5.1.145</ecNumber>
    </recommendedName>
</protein>
<feature type="binding site" evidence="7">
    <location>
        <position position="138"/>
    </location>
    <ligand>
        <name>a 1,2-diacyl-sn-glycero-3-phospho-(1'-sn-glycerol)</name>
        <dbReference type="ChEBI" id="CHEBI:64716"/>
    </ligand>
</feature>
<feature type="transmembrane region" description="Helical" evidence="7">
    <location>
        <begin position="89"/>
        <end position="110"/>
    </location>
</feature>
<comment type="caution">
    <text evidence="8">The sequence shown here is derived from an EMBL/GenBank/DDBJ whole genome shotgun (WGS) entry which is preliminary data.</text>
</comment>
<accession>A0ABP4TNK6</accession>
<dbReference type="InterPro" id="IPR001640">
    <property type="entry name" value="Lgt"/>
</dbReference>
<evidence type="ECO:0000256" key="6">
    <source>
        <dbReference type="ARBA" id="ARBA00023136"/>
    </source>
</evidence>
<dbReference type="Proteomes" id="UP001500618">
    <property type="component" value="Unassembled WGS sequence"/>
</dbReference>
<evidence type="ECO:0000256" key="4">
    <source>
        <dbReference type="ARBA" id="ARBA00022692"/>
    </source>
</evidence>
<dbReference type="EMBL" id="BAAANY010000018">
    <property type="protein sequence ID" value="GAA1690709.1"/>
    <property type="molecule type" value="Genomic_DNA"/>
</dbReference>
<dbReference type="EC" id="2.5.1.145" evidence="7"/>
<feature type="transmembrane region" description="Helical" evidence="7">
    <location>
        <begin position="239"/>
        <end position="259"/>
    </location>
</feature>
<comment type="catalytic activity">
    <reaction evidence="7">
        <text>L-cysteinyl-[prolipoprotein] + a 1,2-diacyl-sn-glycero-3-phospho-(1'-sn-glycerol) = an S-1,2-diacyl-sn-glyceryl-L-cysteinyl-[prolipoprotein] + sn-glycerol 1-phosphate + H(+)</text>
        <dbReference type="Rhea" id="RHEA:56712"/>
        <dbReference type="Rhea" id="RHEA-COMP:14679"/>
        <dbReference type="Rhea" id="RHEA-COMP:14680"/>
        <dbReference type="ChEBI" id="CHEBI:15378"/>
        <dbReference type="ChEBI" id="CHEBI:29950"/>
        <dbReference type="ChEBI" id="CHEBI:57685"/>
        <dbReference type="ChEBI" id="CHEBI:64716"/>
        <dbReference type="ChEBI" id="CHEBI:140658"/>
        <dbReference type="EC" id="2.5.1.145"/>
    </reaction>
</comment>
<feature type="transmembrane region" description="Helical" evidence="7">
    <location>
        <begin position="117"/>
        <end position="137"/>
    </location>
</feature>
<dbReference type="RefSeq" id="WP_344312392.1">
    <property type="nucleotide sequence ID" value="NZ_BAAANY010000018.1"/>
</dbReference>
<organism evidence="8 9">
    <name type="scientific">Fodinicola feengrottensis</name>
    <dbReference type="NCBI Taxonomy" id="435914"/>
    <lineage>
        <taxon>Bacteria</taxon>
        <taxon>Bacillati</taxon>
        <taxon>Actinomycetota</taxon>
        <taxon>Actinomycetes</taxon>
        <taxon>Mycobacteriales</taxon>
        <taxon>Fodinicola</taxon>
    </lineage>
</organism>
<dbReference type="PANTHER" id="PTHR30589:SF0">
    <property type="entry name" value="PHOSPHATIDYLGLYCEROL--PROLIPOPROTEIN DIACYLGLYCERYL TRANSFERASE"/>
    <property type="match status" value="1"/>
</dbReference>
<comment type="similarity">
    <text evidence="1 7">Belongs to the Lgt family.</text>
</comment>
<gene>
    <name evidence="7" type="primary">lgt</name>
    <name evidence="8" type="ORF">GCM10009765_45250</name>
</gene>
<keyword evidence="2 7" id="KW-1003">Cell membrane</keyword>
<keyword evidence="4 7" id="KW-0812">Transmembrane</keyword>
<dbReference type="PROSITE" id="PS01311">
    <property type="entry name" value="LGT"/>
    <property type="match status" value="1"/>
</dbReference>
<name>A0ABP4TNK6_9ACTN</name>
<evidence type="ECO:0000256" key="3">
    <source>
        <dbReference type="ARBA" id="ARBA00022679"/>
    </source>
</evidence>
<evidence type="ECO:0000313" key="8">
    <source>
        <dbReference type="EMBL" id="GAA1690709.1"/>
    </source>
</evidence>
<keyword evidence="9" id="KW-1185">Reference proteome</keyword>
<feature type="transmembrane region" description="Helical" evidence="7">
    <location>
        <begin position="49"/>
        <end position="69"/>
    </location>
</feature>
<evidence type="ECO:0000256" key="7">
    <source>
        <dbReference type="HAMAP-Rule" id="MF_01147"/>
    </source>
</evidence>
<dbReference type="NCBIfam" id="TIGR00544">
    <property type="entry name" value="lgt"/>
    <property type="match status" value="1"/>
</dbReference>
<dbReference type="Pfam" id="PF01790">
    <property type="entry name" value="LGT"/>
    <property type="match status" value="1"/>
</dbReference>
<feature type="transmembrane region" description="Helical" evidence="7">
    <location>
        <begin position="20"/>
        <end position="37"/>
    </location>
</feature>
<evidence type="ECO:0000256" key="5">
    <source>
        <dbReference type="ARBA" id="ARBA00022989"/>
    </source>
</evidence>
<comment type="subcellular location">
    <subcellularLocation>
        <location evidence="7">Cell membrane</location>
        <topology evidence="7">Multi-pass membrane protein</topology>
    </subcellularLocation>
</comment>
<dbReference type="HAMAP" id="MF_01147">
    <property type="entry name" value="Lgt"/>
    <property type="match status" value="1"/>
</dbReference>
<comment type="pathway">
    <text evidence="7">Protein modification; lipoprotein biosynthesis (diacylglyceryl transfer).</text>
</comment>
<proteinExistence type="inferred from homology"/>
<feature type="transmembrane region" description="Helical" evidence="7">
    <location>
        <begin position="211"/>
        <end position="227"/>
    </location>
</feature>
<keyword evidence="3 7" id="KW-0808">Transferase</keyword>
<keyword evidence="6 7" id="KW-0472">Membrane</keyword>
<evidence type="ECO:0000256" key="1">
    <source>
        <dbReference type="ARBA" id="ARBA00007150"/>
    </source>
</evidence>
<evidence type="ECO:0000313" key="9">
    <source>
        <dbReference type="Proteomes" id="UP001500618"/>
    </source>
</evidence>
<sequence length="270" mass="29628">MIPSPTQNVWYLFGWLPLRAYAFCIIAGIVVAVVLTDRRLRARGGPPGAVTEIALWAVPLGIIGGRIYHVVTDPELYFAAGQNPWNALAIWKGGLGIWGAVVLGGLGAWIACRRLGLSFALVADAVAPGLVFAQGIGRLGNWFNNELYGGPTSLPWGLVVHQLDPATGHAIGTLPGTYHPTFLYELLWDVGVGFLVIWADKRFKLGRGQAFALYVMAYTVGRFWVEALRTDHVNHFLGIRLNDFTSVVVFVAALAYFLWKRERPKVVEEA</sequence>
<feature type="transmembrane region" description="Helical" evidence="7">
    <location>
        <begin position="182"/>
        <end position="199"/>
    </location>
</feature>
<keyword evidence="5 7" id="KW-1133">Transmembrane helix</keyword>
<reference evidence="9" key="1">
    <citation type="journal article" date="2019" name="Int. J. Syst. Evol. Microbiol.">
        <title>The Global Catalogue of Microorganisms (GCM) 10K type strain sequencing project: providing services to taxonomists for standard genome sequencing and annotation.</title>
        <authorList>
            <consortium name="The Broad Institute Genomics Platform"/>
            <consortium name="The Broad Institute Genome Sequencing Center for Infectious Disease"/>
            <person name="Wu L."/>
            <person name="Ma J."/>
        </authorList>
    </citation>
    <scope>NUCLEOTIDE SEQUENCE [LARGE SCALE GENOMIC DNA]</scope>
    <source>
        <strain evidence="9">JCM 14718</strain>
    </source>
</reference>
<dbReference type="PANTHER" id="PTHR30589">
    <property type="entry name" value="PROLIPOPROTEIN DIACYLGLYCERYL TRANSFERASE"/>
    <property type="match status" value="1"/>
</dbReference>
<evidence type="ECO:0000256" key="2">
    <source>
        <dbReference type="ARBA" id="ARBA00022475"/>
    </source>
</evidence>
<comment type="function">
    <text evidence="7">Catalyzes the transfer of the diacylglyceryl group from phosphatidylglycerol to the sulfhydryl group of the N-terminal cysteine of a prolipoprotein, the first step in the formation of mature lipoproteins.</text>
</comment>